<dbReference type="STRING" id="185761.SAMN05660282_01687"/>
<reference evidence="2 3" key="1">
    <citation type="submission" date="2016-10" db="EMBL/GenBank/DDBJ databases">
        <authorList>
            <person name="de Groot N.N."/>
        </authorList>
    </citation>
    <scope>NUCLEOTIDE SEQUENCE [LARGE SCALE GENOMIC DNA]</scope>
    <source>
        <strain>J11</strain>
        <strain evidence="3">PG 39</strain>
    </source>
</reference>
<keyword evidence="1" id="KW-0472">Membrane</keyword>
<accession>A0A1I2U316</accession>
<protein>
    <recommendedName>
        <fullName evidence="4">DUF2516 domain-containing protein</fullName>
    </recommendedName>
</protein>
<feature type="transmembrane region" description="Helical" evidence="1">
    <location>
        <begin position="12"/>
        <end position="32"/>
    </location>
</feature>
<dbReference type="OrthoDB" id="4427346at2"/>
<dbReference type="RefSeq" id="WP_092286367.1">
    <property type="nucleotide sequence ID" value="NZ_FOPJ01000011.1"/>
</dbReference>
<keyword evidence="1" id="KW-0812">Transmembrane</keyword>
<organism evidence="2 3">
    <name type="scientific">Corynebacterium spheniscorum</name>
    <dbReference type="NCBI Taxonomy" id="185761"/>
    <lineage>
        <taxon>Bacteria</taxon>
        <taxon>Bacillati</taxon>
        <taxon>Actinomycetota</taxon>
        <taxon>Actinomycetes</taxon>
        <taxon>Mycobacteriales</taxon>
        <taxon>Corynebacteriaceae</taxon>
        <taxon>Corynebacterium</taxon>
    </lineage>
</organism>
<dbReference type="Proteomes" id="UP000199065">
    <property type="component" value="Unassembled WGS sequence"/>
</dbReference>
<evidence type="ECO:0000256" key="1">
    <source>
        <dbReference type="SAM" id="Phobius"/>
    </source>
</evidence>
<proteinExistence type="predicted"/>
<evidence type="ECO:0000313" key="2">
    <source>
        <dbReference type="EMBL" id="SFG70819.1"/>
    </source>
</evidence>
<keyword evidence="1" id="KW-1133">Transmembrane helix</keyword>
<feature type="transmembrane region" description="Helical" evidence="1">
    <location>
        <begin position="44"/>
        <end position="77"/>
    </location>
</feature>
<dbReference type="EMBL" id="FOPJ01000011">
    <property type="protein sequence ID" value="SFG70819.1"/>
    <property type="molecule type" value="Genomic_DNA"/>
</dbReference>
<dbReference type="Pfam" id="PF10724">
    <property type="entry name" value="DUF2516"/>
    <property type="match status" value="1"/>
</dbReference>
<dbReference type="AlphaFoldDB" id="A0A1I2U316"/>
<gene>
    <name evidence="2" type="ORF">SAMN05660282_01687</name>
</gene>
<name>A0A1I2U316_9CORY</name>
<keyword evidence="3" id="KW-1185">Reference proteome</keyword>
<sequence length="93" mass="9998">MLSILSYIEYGLYLLVALSGIIGAVTAFITRADAFTAADRQPGHIWGAMLIGSAGALIIGIPIVSWVGMVVIGIYWFDVRPQIKDILSGNSTW</sequence>
<evidence type="ECO:0008006" key="4">
    <source>
        <dbReference type="Google" id="ProtNLM"/>
    </source>
</evidence>
<evidence type="ECO:0000313" key="3">
    <source>
        <dbReference type="Proteomes" id="UP000199065"/>
    </source>
</evidence>
<dbReference type="InterPro" id="IPR019662">
    <property type="entry name" value="DUF2516"/>
</dbReference>